<keyword evidence="8" id="KW-1185">Reference proteome</keyword>
<keyword evidence="5" id="KW-1133">Transmembrane helix</keyword>
<feature type="region of interest" description="Disordered" evidence="4">
    <location>
        <begin position="1"/>
        <end position="22"/>
    </location>
</feature>
<sequence length="373" mass="36771">MTDPSPADETAPDQAHPGQAPVRKRWWRTSRFWAIAAGGLAIAVVAGVLGGLVATAWRPANTCNAQSIATQVLPAIVTVQVQAPGGNGVGTGEILTTDGYIVTNNHVISSAANSGSISVLYSSGESVDATLVGRDPVSDLAVLKVSTDKALPTIQIGNSSNVSVGEPVVALGAPLGLSNTVTAGIVSALDRNVTAPSDNGTTTTLVGSIQTDAAINPGNSGGALVDCSGALVGVNTAIATVPNASGDAGGGSVGIGFAVPVNLVNSIVADIKSGGGVRTPWFGAEVSLIPVATAKQFGVAPGLFIESVVPGGPADAAGLREGDIITTIDGGPATSSDVITTLVQEKAVGDTVAVTFVRRGVTSSTSVTLVAAP</sequence>
<dbReference type="Pfam" id="PF13180">
    <property type="entry name" value="PDZ_2"/>
    <property type="match status" value="1"/>
</dbReference>
<dbReference type="InterPro" id="IPR043504">
    <property type="entry name" value="Peptidase_S1_PA_chymotrypsin"/>
</dbReference>
<dbReference type="CDD" id="cd06779">
    <property type="entry name" value="cpPDZ_Deg_HtrA-like"/>
    <property type="match status" value="1"/>
</dbReference>
<dbReference type="SUPFAM" id="SSF50156">
    <property type="entry name" value="PDZ domain-like"/>
    <property type="match status" value="1"/>
</dbReference>
<evidence type="ECO:0000256" key="5">
    <source>
        <dbReference type="SAM" id="Phobius"/>
    </source>
</evidence>
<dbReference type="InterPro" id="IPR001478">
    <property type="entry name" value="PDZ"/>
</dbReference>
<dbReference type="PANTHER" id="PTHR43343">
    <property type="entry name" value="PEPTIDASE S12"/>
    <property type="match status" value="1"/>
</dbReference>
<dbReference type="InterPro" id="IPR051201">
    <property type="entry name" value="Chloro_Bact_Ser_Proteases"/>
</dbReference>
<dbReference type="RefSeq" id="WP_188677529.1">
    <property type="nucleotide sequence ID" value="NZ_BMGP01000003.1"/>
</dbReference>
<evidence type="ECO:0000313" key="8">
    <source>
        <dbReference type="Proteomes" id="UP000598775"/>
    </source>
</evidence>
<comment type="caution">
    <text evidence="7">The sequence shown here is derived from an EMBL/GenBank/DDBJ whole genome shotgun (WGS) entry which is preliminary data.</text>
</comment>
<gene>
    <name evidence="7" type="ORF">GCM10011399_19650</name>
</gene>
<keyword evidence="3" id="KW-0378">Hydrolase</keyword>
<evidence type="ECO:0000259" key="6">
    <source>
        <dbReference type="PROSITE" id="PS50106"/>
    </source>
</evidence>
<evidence type="ECO:0000256" key="4">
    <source>
        <dbReference type="SAM" id="MobiDB-lite"/>
    </source>
</evidence>
<dbReference type="SMART" id="SM00228">
    <property type="entry name" value="PDZ"/>
    <property type="match status" value="1"/>
</dbReference>
<dbReference type="PRINTS" id="PR00834">
    <property type="entry name" value="PROTEASES2C"/>
</dbReference>
<keyword evidence="5" id="KW-0472">Membrane</keyword>
<dbReference type="PROSITE" id="PS50106">
    <property type="entry name" value="PDZ"/>
    <property type="match status" value="1"/>
</dbReference>
<dbReference type="GO" id="GO:0006508">
    <property type="term" value="P:proteolysis"/>
    <property type="evidence" value="ECO:0007669"/>
    <property type="project" value="UniProtKB-KW"/>
</dbReference>
<dbReference type="GO" id="GO:0004252">
    <property type="term" value="F:serine-type endopeptidase activity"/>
    <property type="evidence" value="ECO:0007669"/>
    <property type="project" value="InterPro"/>
</dbReference>
<keyword evidence="2" id="KW-0645">Protease</keyword>
<dbReference type="InterPro" id="IPR001940">
    <property type="entry name" value="Peptidase_S1C"/>
</dbReference>
<evidence type="ECO:0000256" key="2">
    <source>
        <dbReference type="ARBA" id="ARBA00022670"/>
    </source>
</evidence>
<dbReference type="Gene3D" id="2.30.42.10">
    <property type="match status" value="1"/>
</dbReference>
<accession>A0A917EXF6</accession>
<organism evidence="7 8">
    <name type="scientific">Subtercola lobariae</name>
    <dbReference type="NCBI Taxonomy" id="1588641"/>
    <lineage>
        <taxon>Bacteria</taxon>
        <taxon>Bacillati</taxon>
        <taxon>Actinomycetota</taxon>
        <taxon>Actinomycetes</taxon>
        <taxon>Micrococcales</taxon>
        <taxon>Microbacteriaceae</taxon>
        <taxon>Subtercola</taxon>
    </lineage>
</organism>
<name>A0A917EXF6_9MICO</name>
<dbReference type="AlphaFoldDB" id="A0A917EXF6"/>
<protein>
    <recommendedName>
        <fullName evidence="6">PDZ domain-containing protein</fullName>
    </recommendedName>
</protein>
<dbReference type="Gene3D" id="2.40.10.10">
    <property type="entry name" value="Trypsin-like serine proteases"/>
    <property type="match status" value="2"/>
</dbReference>
<dbReference type="Pfam" id="PF13365">
    <property type="entry name" value="Trypsin_2"/>
    <property type="match status" value="1"/>
</dbReference>
<evidence type="ECO:0000256" key="1">
    <source>
        <dbReference type="ARBA" id="ARBA00010541"/>
    </source>
</evidence>
<feature type="domain" description="PDZ" evidence="6">
    <location>
        <begin position="267"/>
        <end position="348"/>
    </location>
</feature>
<proteinExistence type="inferred from homology"/>
<keyword evidence="5" id="KW-0812">Transmembrane</keyword>
<dbReference type="SUPFAM" id="SSF50494">
    <property type="entry name" value="Trypsin-like serine proteases"/>
    <property type="match status" value="1"/>
</dbReference>
<dbReference type="InterPro" id="IPR009003">
    <property type="entry name" value="Peptidase_S1_PA"/>
</dbReference>
<evidence type="ECO:0000256" key="3">
    <source>
        <dbReference type="ARBA" id="ARBA00022801"/>
    </source>
</evidence>
<evidence type="ECO:0000313" key="7">
    <source>
        <dbReference type="EMBL" id="GGF26318.1"/>
    </source>
</evidence>
<dbReference type="InterPro" id="IPR036034">
    <property type="entry name" value="PDZ_sf"/>
</dbReference>
<dbReference type="Proteomes" id="UP000598775">
    <property type="component" value="Unassembled WGS sequence"/>
</dbReference>
<dbReference type="PANTHER" id="PTHR43343:SF3">
    <property type="entry name" value="PROTEASE DO-LIKE 8, CHLOROPLASTIC"/>
    <property type="match status" value="1"/>
</dbReference>
<comment type="similarity">
    <text evidence="1">Belongs to the peptidase S1C family.</text>
</comment>
<feature type="transmembrane region" description="Helical" evidence="5">
    <location>
        <begin position="32"/>
        <end position="57"/>
    </location>
</feature>
<reference evidence="7 8" key="1">
    <citation type="journal article" date="2014" name="Int. J. Syst. Evol. Microbiol.">
        <title>Complete genome sequence of Corynebacterium casei LMG S-19264T (=DSM 44701T), isolated from a smear-ripened cheese.</title>
        <authorList>
            <consortium name="US DOE Joint Genome Institute (JGI-PGF)"/>
            <person name="Walter F."/>
            <person name="Albersmeier A."/>
            <person name="Kalinowski J."/>
            <person name="Ruckert C."/>
        </authorList>
    </citation>
    <scope>NUCLEOTIDE SEQUENCE [LARGE SCALE GENOMIC DNA]</scope>
    <source>
        <strain evidence="7 8">CGMCC 1.12976</strain>
    </source>
</reference>
<dbReference type="EMBL" id="BMGP01000003">
    <property type="protein sequence ID" value="GGF26318.1"/>
    <property type="molecule type" value="Genomic_DNA"/>
</dbReference>